<evidence type="ECO:0000313" key="4">
    <source>
        <dbReference type="Proteomes" id="UP000228711"/>
    </source>
</evidence>
<evidence type="ECO:0000313" key="3">
    <source>
        <dbReference type="EMBL" id="PIS41483.1"/>
    </source>
</evidence>
<gene>
    <name evidence="3" type="ORF">COT25_02870</name>
</gene>
<sequence>MNVPILDNWNSASSLGTDSVLRNMPEGWHPVKVEWYNGVQYGGIQWGWHEGAGGLPYLVQTNPASEFPNPPCQQAQEGPYAQVCDNGNGGDLVPQDKLTSDLTVDLDNLFETGTLYSSANDKTVNFPNFNDRLTKQANRGDAVGVRWGGEINIPADGQYTFYFYHKDGVKFYIDNEFTPKVEDWEVEPLPADLTSYTATLEKGYHAIKIEYFKGLDVNRDNAVMEFGWNYPDPTAPAMSAGPGHIVTEQYLRSYPTSTTGFVARECRSYPQSDSLVCDYEDSQSGVLYRGWKGYCVEKDPRDPSVCLNWWPIDALSGEVNIFADQDLSLTRSPLYYCAETRKKPAPFALPRYVCLSHEANNGPDRCNSIGVVDKLRAEGYGLTSSDWEYGSSDYPTVNNWGWGEQNGKSCFNTNAVDECCLIASNFNGLSGDCSYNDVLPCYNDLLKYYDHVYVYSFQDDKSSANRCENDAWQDDGPNSNKDDCVDSNGGDDDCQYRRSSDIGNMSWGGSSGTNLNTSQDQFDAGANWQADESFPRQCTTIIQVTKADGTSVPWTARIQSGLYGASGEEHPLLYSLGTACAPYGGVPVISKPSDIVNCVPNPTNPPWSGCIVTSGVCSKVDETETGECIPTPLEIYHPNNPDNSNVSQICSETRLGVGFYSCGGTDGICKTCIGGDRNG</sequence>
<feature type="region of interest" description="Disordered" evidence="1">
    <location>
        <begin position="466"/>
        <end position="496"/>
    </location>
</feature>
<name>A0A2H0YUR7_9BACT</name>
<evidence type="ECO:0000259" key="2">
    <source>
        <dbReference type="PROSITE" id="PS51820"/>
    </source>
</evidence>
<dbReference type="Gene3D" id="3.90.182.10">
    <property type="entry name" value="Toxin - Anthrax Protective Antigen,domain 1"/>
    <property type="match status" value="1"/>
</dbReference>
<dbReference type="SUPFAM" id="SSF56988">
    <property type="entry name" value="Anthrax protective antigen"/>
    <property type="match status" value="1"/>
</dbReference>
<feature type="non-terminal residue" evidence="3">
    <location>
        <position position="679"/>
    </location>
</feature>
<dbReference type="PROSITE" id="PS51820">
    <property type="entry name" value="PA14"/>
    <property type="match status" value="1"/>
</dbReference>
<dbReference type="EMBL" id="PEXV01000097">
    <property type="protein sequence ID" value="PIS41483.1"/>
    <property type="molecule type" value="Genomic_DNA"/>
</dbReference>
<organism evidence="3 4">
    <name type="scientific">Candidatus Kerfeldbacteria bacterium CG08_land_8_20_14_0_20_42_7</name>
    <dbReference type="NCBI Taxonomy" id="2014245"/>
    <lineage>
        <taxon>Bacteria</taxon>
        <taxon>Candidatus Kerfeldiibacteriota</taxon>
    </lineage>
</organism>
<dbReference type="SMART" id="SM00758">
    <property type="entry name" value="PA14"/>
    <property type="match status" value="1"/>
</dbReference>
<dbReference type="Pfam" id="PF07691">
    <property type="entry name" value="PA14"/>
    <property type="match status" value="1"/>
</dbReference>
<evidence type="ECO:0000256" key="1">
    <source>
        <dbReference type="SAM" id="MobiDB-lite"/>
    </source>
</evidence>
<accession>A0A2H0YUR7</accession>
<comment type="caution">
    <text evidence="3">The sequence shown here is derived from an EMBL/GenBank/DDBJ whole genome shotgun (WGS) entry which is preliminary data.</text>
</comment>
<dbReference type="InterPro" id="IPR037524">
    <property type="entry name" value="PA14/GLEYA"/>
</dbReference>
<dbReference type="AlphaFoldDB" id="A0A2H0YUR7"/>
<proteinExistence type="predicted"/>
<reference evidence="4" key="1">
    <citation type="submission" date="2017-09" db="EMBL/GenBank/DDBJ databases">
        <title>Depth-based differentiation of microbial function through sediment-hosted aquifers and enrichment of novel symbionts in the deep terrestrial subsurface.</title>
        <authorList>
            <person name="Probst A.J."/>
            <person name="Ladd B."/>
            <person name="Jarett J.K."/>
            <person name="Geller-Mcgrath D.E."/>
            <person name="Sieber C.M.K."/>
            <person name="Emerson J.B."/>
            <person name="Anantharaman K."/>
            <person name="Thomas B.C."/>
            <person name="Malmstrom R."/>
            <person name="Stieglmeier M."/>
            <person name="Klingl A."/>
            <person name="Woyke T."/>
            <person name="Ryan C.M."/>
            <person name="Banfield J.F."/>
        </authorList>
    </citation>
    <scope>NUCLEOTIDE SEQUENCE [LARGE SCALE GENOMIC DNA]</scope>
</reference>
<feature type="domain" description="PA14" evidence="2">
    <location>
        <begin position="95"/>
        <end position="242"/>
    </location>
</feature>
<protein>
    <recommendedName>
        <fullName evidence="2">PA14 domain-containing protein</fullName>
    </recommendedName>
</protein>
<dbReference type="InterPro" id="IPR011658">
    <property type="entry name" value="PA14_dom"/>
</dbReference>
<dbReference type="Proteomes" id="UP000228711">
    <property type="component" value="Unassembled WGS sequence"/>
</dbReference>